<feature type="domain" description="FF" evidence="3">
    <location>
        <begin position="135"/>
        <end position="195"/>
    </location>
</feature>
<feature type="domain" description="FF" evidence="3">
    <location>
        <begin position="214"/>
        <end position="277"/>
    </location>
</feature>
<feature type="coiled-coil region" evidence="1">
    <location>
        <begin position="186"/>
        <end position="219"/>
    </location>
</feature>
<dbReference type="SUPFAM" id="SSF81698">
    <property type="entry name" value="FF domain"/>
    <property type="match status" value="5"/>
</dbReference>
<proteinExistence type="predicted"/>
<accession>A0A6G1S8S0</accession>
<dbReference type="InterPro" id="IPR039726">
    <property type="entry name" value="Prp40-like"/>
</dbReference>
<name>A0A6G1S8S0_9ACAR</name>
<dbReference type="EMBL" id="GGYP01002017">
    <property type="protein sequence ID" value="MDE46788.1"/>
    <property type="molecule type" value="Transcribed_RNA"/>
</dbReference>
<dbReference type="Pfam" id="PF25432">
    <property type="entry name" value="FF_PRPF40A"/>
    <property type="match status" value="1"/>
</dbReference>
<feature type="coiled-coil region" evidence="1">
    <location>
        <begin position="49"/>
        <end position="81"/>
    </location>
</feature>
<sequence>MDSGEELLKTLLREKNVSSNSSWENAIKCMEADPRFESVRSLPNRKFIFNEYKQQKAKEEKEEHRLRVKKAKEDLESFLNSDPRVTSSLRYRQACEEFANLDVWKIVPDDERHDIFEDVMLAVKKREDDRARELRKRNREVLRDILDAIPDITAHTSWLKAQQYLSQNEVFTKDPNLQAMDKLDALEVFMEYIEQLEDEEKEERRRERKERAKQERENRFAFVRFLDELHAAGHLTSISKWQNLYQTISCDSRYIALLSQPLTGSTALDLFKFYVEDLKARYEDEKQIINEILKARNFSITLETTFVDFATFVSEDERSANLDGGNLKMIFERLAEKEREKERLRVRQVMKERRKLEQALLAVLGKHIDVEDDVTLEWDEVRPLICDDPAFKAIEKEEERIEIYHNFLNSMHDTCMHHHKKPKNSKCSHHGYSPPSVTDSPPSGTSCIDPNSIDLGELERKRRQIIEELRSSKR</sequence>
<evidence type="ECO:0000256" key="1">
    <source>
        <dbReference type="SAM" id="Coils"/>
    </source>
</evidence>
<dbReference type="AlphaFoldDB" id="A0A6G1S8S0"/>
<dbReference type="PROSITE" id="PS51676">
    <property type="entry name" value="FF"/>
    <property type="match status" value="2"/>
</dbReference>
<dbReference type="FunFam" id="1.10.10.440:FF:000003">
    <property type="entry name" value="Pre-mRNA processing factor 40 homolog A"/>
    <property type="match status" value="1"/>
</dbReference>
<protein>
    <submittedName>
        <fullName evidence="4">Pre-mRNA-processing factor 40 B</fullName>
    </submittedName>
</protein>
<dbReference type="SMART" id="SM00441">
    <property type="entry name" value="FF"/>
    <property type="match status" value="4"/>
</dbReference>
<dbReference type="InterPro" id="IPR002713">
    <property type="entry name" value="FF_domain"/>
</dbReference>
<feature type="compositionally biased region" description="Polar residues" evidence="2">
    <location>
        <begin position="435"/>
        <end position="449"/>
    </location>
</feature>
<evidence type="ECO:0000256" key="2">
    <source>
        <dbReference type="SAM" id="MobiDB-lite"/>
    </source>
</evidence>
<evidence type="ECO:0000313" key="4">
    <source>
        <dbReference type="EMBL" id="MDE46788.1"/>
    </source>
</evidence>
<dbReference type="Pfam" id="PF01846">
    <property type="entry name" value="FF"/>
    <property type="match status" value="3"/>
</dbReference>
<dbReference type="GO" id="GO:0045292">
    <property type="term" value="P:mRNA cis splicing, via spliceosome"/>
    <property type="evidence" value="ECO:0007669"/>
    <property type="project" value="InterPro"/>
</dbReference>
<dbReference type="Gene3D" id="1.10.10.440">
    <property type="entry name" value="FF domain"/>
    <property type="match status" value="5"/>
</dbReference>
<dbReference type="GO" id="GO:0071004">
    <property type="term" value="C:U2-type prespliceosome"/>
    <property type="evidence" value="ECO:0007669"/>
    <property type="project" value="TreeGrafter"/>
</dbReference>
<feature type="region of interest" description="Disordered" evidence="2">
    <location>
        <begin position="418"/>
        <end position="453"/>
    </location>
</feature>
<evidence type="ECO:0000259" key="3">
    <source>
        <dbReference type="PROSITE" id="PS51676"/>
    </source>
</evidence>
<reference evidence="4" key="1">
    <citation type="submission" date="2018-10" db="EMBL/GenBank/DDBJ databases">
        <title>Transcriptome assembly of Aceria tosichella (Wheat curl mite) Type 2.</title>
        <authorList>
            <person name="Scully E.D."/>
            <person name="Geib S.M."/>
            <person name="Palmer N.A."/>
            <person name="Gupta A.K."/>
            <person name="Sarath G."/>
            <person name="Tatineni S."/>
        </authorList>
    </citation>
    <scope>NUCLEOTIDE SEQUENCE</scope>
    <source>
        <strain evidence="4">LincolnNE</strain>
    </source>
</reference>
<gene>
    <name evidence="4" type="primary">Prpf40b</name>
    <name evidence="4" type="ORF">g.11076</name>
</gene>
<dbReference type="PANTHER" id="PTHR11864:SF0">
    <property type="entry name" value="PRP40 PRE-MRNA PROCESSING FACTOR 40 HOMOLOG A (YEAST)"/>
    <property type="match status" value="1"/>
</dbReference>
<dbReference type="InterPro" id="IPR036517">
    <property type="entry name" value="FF_domain_sf"/>
</dbReference>
<dbReference type="GO" id="GO:0003723">
    <property type="term" value="F:RNA binding"/>
    <property type="evidence" value="ECO:0007669"/>
    <property type="project" value="TreeGrafter"/>
</dbReference>
<feature type="coiled-coil region" evidence="1">
    <location>
        <begin position="327"/>
        <end position="359"/>
    </location>
</feature>
<dbReference type="GO" id="GO:0005685">
    <property type="term" value="C:U1 snRNP"/>
    <property type="evidence" value="ECO:0007669"/>
    <property type="project" value="TreeGrafter"/>
</dbReference>
<dbReference type="PANTHER" id="PTHR11864">
    <property type="entry name" value="PRE-MRNA-PROCESSING PROTEIN PRP40"/>
    <property type="match status" value="1"/>
</dbReference>
<organism evidence="4">
    <name type="scientific">Aceria tosichella</name>
    <name type="common">wheat curl mite</name>
    <dbReference type="NCBI Taxonomy" id="561515"/>
    <lineage>
        <taxon>Eukaryota</taxon>
        <taxon>Metazoa</taxon>
        <taxon>Ecdysozoa</taxon>
        <taxon>Arthropoda</taxon>
        <taxon>Chelicerata</taxon>
        <taxon>Arachnida</taxon>
        <taxon>Acari</taxon>
        <taxon>Acariformes</taxon>
        <taxon>Trombidiformes</taxon>
        <taxon>Prostigmata</taxon>
        <taxon>Eupodina</taxon>
        <taxon>Eriophyoidea</taxon>
        <taxon>Eriophyidae</taxon>
        <taxon>Eriophyinae</taxon>
        <taxon>Aceriini</taxon>
        <taxon>Aceria</taxon>
    </lineage>
</organism>
<feature type="compositionally biased region" description="Basic residues" evidence="2">
    <location>
        <begin position="418"/>
        <end position="429"/>
    </location>
</feature>
<keyword evidence="1" id="KW-0175">Coiled coil</keyword>